<proteinExistence type="inferred from homology"/>
<feature type="domain" description="TonB-dependent receptor plug" evidence="9">
    <location>
        <begin position="122"/>
        <end position="217"/>
    </location>
</feature>
<evidence type="ECO:0000256" key="1">
    <source>
        <dbReference type="ARBA" id="ARBA00004571"/>
    </source>
</evidence>
<dbReference type="Gene3D" id="2.170.130.10">
    <property type="entry name" value="TonB-dependent receptor, plug domain"/>
    <property type="match status" value="1"/>
</dbReference>
<evidence type="ECO:0000256" key="4">
    <source>
        <dbReference type="ARBA" id="ARBA00022692"/>
    </source>
</evidence>
<evidence type="ECO:0000256" key="2">
    <source>
        <dbReference type="ARBA" id="ARBA00022448"/>
    </source>
</evidence>
<dbReference type="InterPro" id="IPR023996">
    <property type="entry name" value="TonB-dep_OMP_SusC/RagA"/>
</dbReference>
<dbReference type="Gene3D" id="2.40.170.20">
    <property type="entry name" value="TonB-dependent receptor, beta-barrel domain"/>
    <property type="match status" value="1"/>
</dbReference>
<keyword evidence="8" id="KW-0732">Signal</keyword>
<dbReference type="GO" id="GO:0009279">
    <property type="term" value="C:cell outer membrane"/>
    <property type="evidence" value="ECO:0007669"/>
    <property type="project" value="UniProtKB-SubCell"/>
</dbReference>
<dbReference type="Pfam" id="PF07715">
    <property type="entry name" value="Plug"/>
    <property type="match status" value="1"/>
</dbReference>
<dbReference type="EMBL" id="FPJE01000011">
    <property type="protein sequence ID" value="SFW54323.1"/>
    <property type="molecule type" value="Genomic_DNA"/>
</dbReference>
<organism evidence="10 11">
    <name type="scientific">Sinomicrobium oceani</name>
    <dbReference type="NCBI Taxonomy" id="1150368"/>
    <lineage>
        <taxon>Bacteria</taxon>
        <taxon>Pseudomonadati</taxon>
        <taxon>Bacteroidota</taxon>
        <taxon>Flavobacteriia</taxon>
        <taxon>Flavobacteriales</taxon>
        <taxon>Flavobacteriaceae</taxon>
        <taxon>Sinomicrobium</taxon>
    </lineage>
</organism>
<comment type="similarity">
    <text evidence="7">Belongs to the TonB-dependent receptor family.</text>
</comment>
<dbReference type="InterPro" id="IPR037066">
    <property type="entry name" value="Plug_dom_sf"/>
</dbReference>
<dbReference type="PROSITE" id="PS52016">
    <property type="entry name" value="TONB_DEPENDENT_REC_3"/>
    <property type="match status" value="1"/>
</dbReference>
<reference evidence="10 11" key="1">
    <citation type="submission" date="2016-11" db="EMBL/GenBank/DDBJ databases">
        <authorList>
            <person name="Jaros S."/>
            <person name="Januszkiewicz K."/>
            <person name="Wedrychowicz H."/>
        </authorList>
    </citation>
    <scope>NUCLEOTIDE SEQUENCE [LARGE SCALE GENOMIC DNA]</scope>
    <source>
        <strain evidence="10 11">CGMCC 1.12145</strain>
    </source>
</reference>
<dbReference type="AlphaFoldDB" id="A0A1K1Q3R0"/>
<dbReference type="STRING" id="1150368.SAMN02927921_02221"/>
<dbReference type="Gene3D" id="2.60.40.1120">
    <property type="entry name" value="Carboxypeptidase-like, regulatory domain"/>
    <property type="match status" value="1"/>
</dbReference>
<evidence type="ECO:0000256" key="7">
    <source>
        <dbReference type="PROSITE-ProRule" id="PRU01360"/>
    </source>
</evidence>
<dbReference type="SUPFAM" id="SSF49464">
    <property type="entry name" value="Carboxypeptidase regulatory domain-like"/>
    <property type="match status" value="1"/>
</dbReference>
<dbReference type="Pfam" id="PF13715">
    <property type="entry name" value="CarbopepD_reg_2"/>
    <property type="match status" value="1"/>
</dbReference>
<accession>A0A1K1Q3R0</accession>
<evidence type="ECO:0000256" key="6">
    <source>
        <dbReference type="ARBA" id="ARBA00023237"/>
    </source>
</evidence>
<evidence type="ECO:0000313" key="10">
    <source>
        <dbReference type="EMBL" id="SFW54323.1"/>
    </source>
</evidence>
<dbReference type="SUPFAM" id="SSF56935">
    <property type="entry name" value="Porins"/>
    <property type="match status" value="1"/>
</dbReference>
<keyword evidence="11" id="KW-1185">Reference proteome</keyword>
<evidence type="ECO:0000313" key="11">
    <source>
        <dbReference type="Proteomes" id="UP000182248"/>
    </source>
</evidence>
<dbReference type="InterPro" id="IPR012910">
    <property type="entry name" value="Plug_dom"/>
</dbReference>
<dbReference type="NCBIfam" id="TIGR04056">
    <property type="entry name" value="OMP_RagA_SusC"/>
    <property type="match status" value="1"/>
</dbReference>
<dbReference type="InterPro" id="IPR008969">
    <property type="entry name" value="CarboxyPept-like_regulatory"/>
</dbReference>
<keyword evidence="3 7" id="KW-1134">Transmembrane beta strand</keyword>
<evidence type="ECO:0000256" key="5">
    <source>
        <dbReference type="ARBA" id="ARBA00023136"/>
    </source>
</evidence>
<gene>
    <name evidence="10" type="ORF">SAMN02927921_02221</name>
</gene>
<evidence type="ECO:0000256" key="8">
    <source>
        <dbReference type="SAM" id="SignalP"/>
    </source>
</evidence>
<keyword evidence="4 7" id="KW-0812">Transmembrane</keyword>
<evidence type="ECO:0000256" key="3">
    <source>
        <dbReference type="ARBA" id="ARBA00022452"/>
    </source>
</evidence>
<dbReference type="Proteomes" id="UP000182248">
    <property type="component" value="Unassembled WGS sequence"/>
</dbReference>
<name>A0A1K1Q3R0_9FLAO</name>
<comment type="subcellular location">
    <subcellularLocation>
        <location evidence="1 7">Cell outer membrane</location>
        <topology evidence="1 7">Multi-pass membrane protein</topology>
    </subcellularLocation>
</comment>
<evidence type="ECO:0000259" key="9">
    <source>
        <dbReference type="Pfam" id="PF07715"/>
    </source>
</evidence>
<keyword evidence="2 7" id="KW-0813">Transport</keyword>
<protein>
    <submittedName>
        <fullName evidence="10">TonB-linked outer membrane protein, SusC/RagA family</fullName>
    </submittedName>
</protein>
<dbReference type="InterPro" id="IPR039426">
    <property type="entry name" value="TonB-dep_rcpt-like"/>
</dbReference>
<keyword evidence="5 7" id="KW-0472">Membrane</keyword>
<sequence length="1039" mass="114535">MTAFLCDQKIYRLSLCILMMIPALLNAQDLRVEGEIVDVENGDPLPAVNVVILGTRTGVSSDFDGLYALDVPDPDSKLVFSLMGYISDTVSVAGRSRIDVQLRPGITSLNEVVVVGYGTQRKQSVTGAITQIEGAELMKAPTANITNLLGGRMAGVISLQQSGQPGADGSSLLIRGATPKYIVDGVERTIGEIDPNEIETVSVLKDASSASVYGLDANSVIIVTTKRGRQGRASITASASTGMSINAVKQQMLDGPGYAYWYNRALELDGNQPIFTREQVQMMVNGDPSDGWGNTNWYDKTFDVGYNQTVNVSSSGGSESVKYFASLGNFSQKGNVDGISYNRVNLRSNIDAKVAENLNLRFDISGRIEDRDRPGFSANPGDWNNIPQQAIRAHPYVPEEIDGEPVSTRTASSFVSPFAASSLSGYSKSKTTVIQTNFELKYDIPFVKGLSAKFMTAYDMSFYNNKQFSTPYQTYVANPVTAATRELSYTYAYDPRGDRASLVEGFTYSRSFTTNTSLNYKGDFGKHHFGGLLLMETNEGKGNSFSGYGYEFDIYELDELFFANDKDRNGVNGSSYEEKRMGFVGRINYDYDSKYLLEISARYDGSHVFGGMKKGKRWSLFPAVSAGWRISEEDWFRNAIGGVDNLKLRASTGLTGTTQIAPYFFLNTLTILAESAVVLNGQPQQGLYTSAPANENLTWGKGLQYNAGFDLTLWGGQLSVEADVFYKYMYDILSVVTAAYPPSYGGYVPAYMNKNKQDHKGFEVLLAHRNKIGGFSYGVSLNGTYTKRRWLSFTDSENTPDWLKLTGKEVGAQVGFIADGLFQSEEDIANSPLIPGRAVDVGYIKYKDRNGDGKVTYEQDRGYIGKSAYPKFVGGINLDAEYKGFDFNALFQGALGRDVALTGVYSSGVMDHTSMTRPFYHGGNSPVYLVENSWTPDNTGAEFPRLSLVPLSSNNAYSSSFWYRNGNYLRLKSLQFGYSFPGLSGKDGFVQQLRLYVQGQNLWTWSELTKYNIDPEMPGVNNGYYPQQSIYSVGMRMTF</sequence>
<keyword evidence="6 7" id="KW-0998">Cell outer membrane</keyword>
<feature type="signal peptide" evidence="8">
    <location>
        <begin position="1"/>
        <end position="27"/>
    </location>
</feature>
<dbReference type="InterPro" id="IPR036942">
    <property type="entry name" value="Beta-barrel_TonB_sf"/>
</dbReference>
<feature type="chain" id="PRO_5012950265" evidence="8">
    <location>
        <begin position="28"/>
        <end position="1039"/>
    </location>
</feature>